<proteinExistence type="predicted"/>
<evidence type="ECO:0000313" key="2">
    <source>
        <dbReference type="Proteomes" id="UP000314294"/>
    </source>
</evidence>
<dbReference type="EMBL" id="SRLO01000202">
    <property type="protein sequence ID" value="TNN67557.1"/>
    <property type="molecule type" value="Genomic_DNA"/>
</dbReference>
<dbReference type="AlphaFoldDB" id="A0A4Z2HP55"/>
<protein>
    <submittedName>
        <fullName evidence="1">Uncharacterized protein</fullName>
    </submittedName>
</protein>
<sequence>MEQRVFTVCSRRQACNGSVSVSFPLSTYYEAAGAQGFEPCFYLTENASKRKSGLLSTINHVQGEYSARDYGGGQIA</sequence>
<keyword evidence="2" id="KW-1185">Reference proteome</keyword>
<gene>
    <name evidence="1" type="ORF">EYF80_022230</name>
</gene>
<evidence type="ECO:0000313" key="1">
    <source>
        <dbReference type="EMBL" id="TNN67557.1"/>
    </source>
</evidence>
<reference evidence="1 2" key="1">
    <citation type="submission" date="2019-03" db="EMBL/GenBank/DDBJ databases">
        <title>First draft genome of Liparis tanakae, snailfish: a comprehensive survey of snailfish specific genes.</title>
        <authorList>
            <person name="Kim W."/>
            <person name="Song I."/>
            <person name="Jeong J.-H."/>
            <person name="Kim D."/>
            <person name="Kim S."/>
            <person name="Ryu S."/>
            <person name="Song J.Y."/>
            <person name="Lee S.K."/>
        </authorList>
    </citation>
    <scope>NUCLEOTIDE SEQUENCE [LARGE SCALE GENOMIC DNA]</scope>
    <source>
        <tissue evidence="1">Muscle</tissue>
    </source>
</reference>
<organism evidence="1 2">
    <name type="scientific">Liparis tanakae</name>
    <name type="common">Tanaka's snailfish</name>
    <dbReference type="NCBI Taxonomy" id="230148"/>
    <lineage>
        <taxon>Eukaryota</taxon>
        <taxon>Metazoa</taxon>
        <taxon>Chordata</taxon>
        <taxon>Craniata</taxon>
        <taxon>Vertebrata</taxon>
        <taxon>Euteleostomi</taxon>
        <taxon>Actinopterygii</taxon>
        <taxon>Neopterygii</taxon>
        <taxon>Teleostei</taxon>
        <taxon>Neoteleostei</taxon>
        <taxon>Acanthomorphata</taxon>
        <taxon>Eupercaria</taxon>
        <taxon>Perciformes</taxon>
        <taxon>Cottioidei</taxon>
        <taxon>Cottales</taxon>
        <taxon>Liparidae</taxon>
        <taxon>Liparis</taxon>
    </lineage>
</organism>
<comment type="caution">
    <text evidence="1">The sequence shown here is derived from an EMBL/GenBank/DDBJ whole genome shotgun (WGS) entry which is preliminary data.</text>
</comment>
<name>A0A4Z2HP55_9TELE</name>
<dbReference type="Proteomes" id="UP000314294">
    <property type="component" value="Unassembled WGS sequence"/>
</dbReference>
<accession>A0A4Z2HP55</accession>